<dbReference type="InterPro" id="IPR009057">
    <property type="entry name" value="Homeodomain-like_sf"/>
</dbReference>
<dbReference type="AlphaFoldDB" id="A0A161XCP4"/>
<proteinExistence type="predicted"/>
<dbReference type="PATRIC" id="fig|989403.3.peg.4394"/>
<reference evidence="6 7" key="1">
    <citation type="journal article" date="2016" name="Front. Microbiol.">
        <title>Comparative Genomic Analysis Reveals a Diverse Repertoire of Genes Involved in Prokaryote-Eukaryote Interactions within the Pseudovibrio Genus.</title>
        <authorList>
            <person name="Romano S."/>
            <person name="Fernandez-Guerra A."/>
            <person name="Reen F.J."/>
            <person name="Glockner F.O."/>
            <person name="Crowley S.P."/>
            <person name="O'Sullivan O."/>
            <person name="Cotter P.D."/>
            <person name="Adams C."/>
            <person name="Dobson A.D."/>
            <person name="O'Gara F."/>
        </authorList>
    </citation>
    <scope>NUCLEOTIDE SEQUENCE [LARGE SCALE GENOMIC DNA]</scope>
    <source>
        <strain evidence="6 7">Ad2</strain>
    </source>
</reference>
<dbReference type="InterPro" id="IPR001647">
    <property type="entry name" value="HTH_TetR"/>
</dbReference>
<dbReference type="STRING" id="989403.SAMN05421798_103354"/>
<dbReference type="SUPFAM" id="SSF46689">
    <property type="entry name" value="Homeodomain-like"/>
    <property type="match status" value="1"/>
</dbReference>
<evidence type="ECO:0000256" key="2">
    <source>
        <dbReference type="ARBA" id="ARBA00023125"/>
    </source>
</evidence>
<feature type="DNA-binding region" description="H-T-H motif" evidence="4">
    <location>
        <begin position="44"/>
        <end position="63"/>
    </location>
</feature>
<organism evidence="6 7">
    <name type="scientific">Pseudovibrio axinellae</name>
    <dbReference type="NCBI Taxonomy" id="989403"/>
    <lineage>
        <taxon>Bacteria</taxon>
        <taxon>Pseudomonadati</taxon>
        <taxon>Pseudomonadota</taxon>
        <taxon>Alphaproteobacteria</taxon>
        <taxon>Hyphomicrobiales</taxon>
        <taxon>Stappiaceae</taxon>
        <taxon>Pseudovibrio</taxon>
    </lineage>
</organism>
<dbReference type="Pfam" id="PF00440">
    <property type="entry name" value="TetR_N"/>
    <property type="match status" value="1"/>
</dbReference>
<protein>
    <submittedName>
        <fullName evidence="6">HTH-type transcriptional regulator BetI</fullName>
    </submittedName>
</protein>
<keyword evidence="1" id="KW-0805">Transcription regulation</keyword>
<evidence type="ECO:0000259" key="5">
    <source>
        <dbReference type="PROSITE" id="PS50977"/>
    </source>
</evidence>
<dbReference type="PANTHER" id="PTHR47506">
    <property type="entry name" value="TRANSCRIPTIONAL REGULATORY PROTEIN"/>
    <property type="match status" value="1"/>
</dbReference>
<dbReference type="PROSITE" id="PS50977">
    <property type="entry name" value="HTH_TETR_2"/>
    <property type="match status" value="1"/>
</dbReference>
<dbReference type="GO" id="GO:0003677">
    <property type="term" value="F:DNA binding"/>
    <property type="evidence" value="ECO:0007669"/>
    <property type="project" value="UniProtKB-UniRule"/>
</dbReference>
<evidence type="ECO:0000256" key="3">
    <source>
        <dbReference type="ARBA" id="ARBA00023163"/>
    </source>
</evidence>
<accession>A0A161XCP4</accession>
<evidence type="ECO:0000313" key="7">
    <source>
        <dbReference type="Proteomes" id="UP000076577"/>
    </source>
</evidence>
<dbReference type="EMBL" id="LMCB01000122">
    <property type="protein sequence ID" value="KZL09421.1"/>
    <property type="molecule type" value="Genomic_DNA"/>
</dbReference>
<dbReference type="OrthoDB" id="9805134at2"/>
<dbReference type="PANTHER" id="PTHR47506:SF6">
    <property type="entry name" value="HTH-TYPE TRANSCRIPTIONAL REPRESSOR NEMR"/>
    <property type="match status" value="1"/>
</dbReference>
<keyword evidence="3" id="KW-0804">Transcription</keyword>
<dbReference type="Gene3D" id="1.10.357.10">
    <property type="entry name" value="Tetracycline Repressor, domain 2"/>
    <property type="match status" value="1"/>
</dbReference>
<evidence type="ECO:0000256" key="4">
    <source>
        <dbReference type="PROSITE-ProRule" id="PRU00335"/>
    </source>
</evidence>
<name>A0A161XCP4_9HYPH</name>
<keyword evidence="2 4" id="KW-0238">DNA-binding</keyword>
<dbReference type="RefSeq" id="WP_068010003.1">
    <property type="nucleotide sequence ID" value="NZ_FOFM01000003.1"/>
</dbReference>
<keyword evidence="7" id="KW-1185">Reference proteome</keyword>
<sequence>MQNNFQDISQTRKTTQAEKSDRMRKEILLAAICCLHEFGYHRASIKKITEKTRFSQGALQHHFPTKEDLMVFVLQRLLSKSVRLTLEWLNEINEDKSRISELTIKWWTNQANSPEYLTMMEILVAARTEDTLRRRIKPTFDNFARVTDDRILAIFDSKKISQSTARTLISASRHIMTGLITADGLFMKEEEKQAYIEHWAVFLQQLFERKMQEHV</sequence>
<gene>
    <name evidence="6" type="primary">betI_7</name>
    <name evidence="6" type="ORF">PsAD2_04021</name>
</gene>
<feature type="domain" description="HTH tetR-type" evidence="5">
    <location>
        <begin position="21"/>
        <end position="81"/>
    </location>
</feature>
<dbReference type="Proteomes" id="UP000076577">
    <property type="component" value="Unassembled WGS sequence"/>
</dbReference>
<comment type="caution">
    <text evidence="6">The sequence shown here is derived from an EMBL/GenBank/DDBJ whole genome shotgun (WGS) entry which is preliminary data.</text>
</comment>
<evidence type="ECO:0000256" key="1">
    <source>
        <dbReference type="ARBA" id="ARBA00023015"/>
    </source>
</evidence>
<evidence type="ECO:0000313" key="6">
    <source>
        <dbReference type="EMBL" id="KZL09421.1"/>
    </source>
</evidence>